<evidence type="ECO:0000313" key="1">
    <source>
        <dbReference type="EMBL" id="KAG5985747.1"/>
    </source>
</evidence>
<keyword evidence="2" id="KW-1185">Reference proteome</keyword>
<gene>
    <name evidence="1" type="ORF">E4U43_005905</name>
</gene>
<evidence type="ECO:0000313" key="2">
    <source>
        <dbReference type="Proteomes" id="UP000748025"/>
    </source>
</evidence>
<feature type="non-terminal residue" evidence="1">
    <location>
        <position position="125"/>
    </location>
</feature>
<name>A0A9P7N1I5_9HYPO</name>
<protein>
    <submittedName>
        <fullName evidence="1">Uncharacterized protein</fullName>
    </submittedName>
</protein>
<reference evidence="1" key="1">
    <citation type="journal article" date="2020" name="bioRxiv">
        <title>Whole genome comparisons of ergot fungi reveals the divergence and evolution of species within the genus Claviceps are the result of varying mechanisms driving genome evolution and host range expansion.</title>
        <authorList>
            <person name="Wyka S.A."/>
            <person name="Mondo S.J."/>
            <person name="Liu M."/>
            <person name="Dettman J."/>
            <person name="Nalam V."/>
            <person name="Broders K.D."/>
        </authorList>
    </citation>
    <scope>NUCLEOTIDE SEQUENCE</scope>
    <source>
        <strain evidence="1">CCC 602</strain>
    </source>
</reference>
<dbReference type="EMBL" id="SRPW01003952">
    <property type="protein sequence ID" value="KAG5985747.1"/>
    <property type="molecule type" value="Genomic_DNA"/>
</dbReference>
<dbReference type="Proteomes" id="UP000748025">
    <property type="component" value="Unassembled WGS sequence"/>
</dbReference>
<comment type="caution">
    <text evidence="1">The sequence shown here is derived from an EMBL/GenBank/DDBJ whole genome shotgun (WGS) entry which is preliminary data.</text>
</comment>
<dbReference type="AlphaFoldDB" id="A0A9P7N1I5"/>
<accession>A0A9P7N1I5</accession>
<organism evidence="1 2">
    <name type="scientific">Claviceps pusilla</name>
    <dbReference type="NCBI Taxonomy" id="123648"/>
    <lineage>
        <taxon>Eukaryota</taxon>
        <taxon>Fungi</taxon>
        <taxon>Dikarya</taxon>
        <taxon>Ascomycota</taxon>
        <taxon>Pezizomycotina</taxon>
        <taxon>Sordariomycetes</taxon>
        <taxon>Hypocreomycetidae</taxon>
        <taxon>Hypocreales</taxon>
        <taxon>Clavicipitaceae</taxon>
        <taxon>Claviceps</taxon>
    </lineage>
</organism>
<dbReference type="SUPFAM" id="SSF51412">
    <property type="entry name" value="Inosine monophosphate dehydrogenase (IMPDH)"/>
    <property type="match status" value="1"/>
</dbReference>
<dbReference type="InterPro" id="IPR013785">
    <property type="entry name" value="Aldolase_TIM"/>
</dbReference>
<proteinExistence type="predicted"/>
<dbReference type="OrthoDB" id="2349068at2759"/>
<sequence length="125" mass="13843">ADGVVMGTRFTVADESCYPEFRKQLVLSTADGGSSTLKSPFHDQINNNKLWGPLYDGRAIMSTIHERFLGGATVQDLQRSLKEDFPGEEAVKLIRLVKQAKPAGEIVTEVREGAKERIRKLAARL</sequence>
<dbReference type="Gene3D" id="3.20.20.70">
    <property type="entry name" value="Aldolase class I"/>
    <property type="match status" value="1"/>
</dbReference>